<dbReference type="OrthoDB" id="40462at2157"/>
<dbReference type="SUPFAM" id="SSF55811">
    <property type="entry name" value="Nudix"/>
    <property type="match status" value="1"/>
</dbReference>
<dbReference type="KEGG" id="tpe:Tpen_1656"/>
<dbReference type="HOGENOM" id="CLU_037162_20_2_2"/>
<dbReference type="GO" id="GO:0016787">
    <property type="term" value="F:hydrolase activity"/>
    <property type="evidence" value="ECO:0007669"/>
    <property type="project" value="UniProtKB-KW"/>
</dbReference>
<evidence type="ECO:0000313" key="4">
    <source>
        <dbReference type="Proteomes" id="UP000000641"/>
    </source>
</evidence>
<dbReference type="Gene3D" id="3.90.79.10">
    <property type="entry name" value="Nucleoside Triphosphate Pyrophosphohydrolase"/>
    <property type="match status" value="1"/>
</dbReference>
<dbReference type="EnsemblBacteria" id="ABL79051">
    <property type="protein sequence ID" value="ABL79051"/>
    <property type="gene ID" value="Tpen_1656"/>
</dbReference>
<feature type="domain" description="Nudix hydrolase" evidence="2">
    <location>
        <begin position="3"/>
        <end position="138"/>
    </location>
</feature>
<dbReference type="Proteomes" id="UP000000641">
    <property type="component" value="Chromosome"/>
</dbReference>
<dbReference type="PRINTS" id="PR00502">
    <property type="entry name" value="NUDIXFAMILY"/>
</dbReference>
<dbReference type="EMBL" id="CP000505">
    <property type="protein sequence ID" value="ABL79051.1"/>
    <property type="molecule type" value="Genomic_DNA"/>
</dbReference>
<reference evidence="4" key="1">
    <citation type="journal article" date="2008" name="J. Bacteriol.">
        <title>Genome sequence of Thermofilum pendens reveals an exceptional loss of biosynthetic pathways without genome reduction.</title>
        <authorList>
            <person name="Anderson I."/>
            <person name="Rodriguez J."/>
            <person name="Susanti D."/>
            <person name="Porat I."/>
            <person name="Reich C."/>
            <person name="Ulrich L.E."/>
            <person name="Elkins J.G."/>
            <person name="Mavromatis K."/>
            <person name="Lykidis A."/>
            <person name="Kim E."/>
            <person name="Thompson L.S."/>
            <person name="Nolan M."/>
            <person name="Land M."/>
            <person name="Copeland A."/>
            <person name="Lapidus A."/>
            <person name="Lucas S."/>
            <person name="Detter C."/>
            <person name="Zhulin I.B."/>
            <person name="Olsen G.J."/>
            <person name="Whitman W."/>
            <person name="Mukhopadhyay B."/>
            <person name="Bristow J."/>
            <person name="Kyrpides N."/>
        </authorList>
    </citation>
    <scope>NUCLEOTIDE SEQUENCE [LARGE SCALE GENOMIC DNA]</scope>
    <source>
        <strain evidence="4">DSM 2475 / Hrk 5</strain>
    </source>
</reference>
<name>A1S0S1_THEPD</name>
<dbReference type="PANTHER" id="PTHR43736:SF1">
    <property type="entry name" value="DIHYDRONEOPTERIN TRIPHOSPHATE DIPHOSPHATASE"/>
    <property type="match status" value="1"/>
</dbReference>
<dbReference type="PROSITE" id="PS51462">
    <property type="entry name" value="NUDIX"/>
    <property type="match status" value="1"/>
</dbReference>
<dbReference type="InterPro" id="IPR020476">
    <property type="entry name" value="Nudix_hydrolase"/>
</dbReference>
<gene>
    <name evidence="3" type="ordered locus">Tpen_1656</name>
</gene>
<dbReference type="RefSeq" id="WP_011753316.1">
    <property type="nucleotide sequence ID" value="NC_008698.1"/>
</dbReference>
<dbReference type="InterPro" id="IPR000086">
    <property type="entry name" value="NUDIX_hydrolase_dom"/>
</dbReference>
<dbReference type="Pfam" id="PF00293">
    <property type="entry name" value="NUDIX"/>
    <property type="match status" value="1"/>
</dbReference>
<keyword evidence="1 3" id="KW-0378">Hydrolase</keyword>
<dbReference type="STRING" id="368408.Tpen_1656"/>
<accession>A1S0S1</accession>
<dbReference type="InterPro" id="IPR020084">
    <property type="entry name" value="NUDIX_hydrolase_CS"/>
</dbReference>
<sequence length="152" mass="15974">MYPAHAVAAVSCVVKKGGKFLLVKRGKDPGRGLWAFPGGVIEAGEGVFDAAKRELYEETGLSANPLGVVGVTEVIHTDGGRVKHHYVILSVLFDEESLEGSPRAGGDVEEVAWMSLDEILGRGDVVASVKALSADLQGGPCTLGVYTLRLRG</sequence>
<evidence type="ECO:0000256" key="1">
    <source>
        <dbReference type="ARBA" id="ARBA00022801"/>
    </source>
</evidence>
<keyword evidence="4" id="KW-1185">Reference proteome</keyword>
<organism evidence="3 4">
    <name type="scientific">Thermofilum pendens (strain DSM 2475 / Hrk 5)</name>
    <dbReference type="NCBI Taxonomy" id="368408"/>
    <lineage>
        <taxon>Archaea</taxon>
        <taxon>Thermoproteota</taxon>
        <taxon>Thermoprotei</taxon>
        <taxon>Thermofilales</taxon>
        <taxon>Thermofilaceae</taxon>
        <taxon>Thermofilum</taxon>
    </lineage>
</organism>
<dbReference type="GeneID" id="4601733"/>
<dbReference type="AlphaFoldDB" id="A1S0S1"/>
<evidence type="ECO:0000313" key="3">
    <source>
        <dbReference type="EMBL" id="ABL79051.1"/>
    </source>
</evidence>
<protein>
    <submittedName>
        <fullName evidence="3">NUDIX hydrolase</fullName>
    </submittedName>
</protein>
<dbReference type="InterPro" id="IPR015797">
    <property type="entry name" value="NUDIX_hydrolase-like_dom_sf"/>
</dbReference>
<dbReference type="PROSITE" id="PS00893">
    <property type="entry name" value="NUDIX_BOX"/>
    <property type="match status" value="1"/>
</dbReference>
<dbReference type="eggNOG" id="arCOG01075">
    <property type="taxonomic scope" value="Archaea"/>
</dbReference>
<proteinExistence type="predicted"/>
<evidence type="ECO:0000259" key="2">
    <source>
        <dbReference type="PROSITE" id="PS51462"/>
    </source>
</evidence>
<dbReference type="PANTHER" id="PTHR43736">
    <property type="entry name" value="ADP-RIBOSE PYROPHOSPHATASE"/>
    <property type="match status" value="1"/>
</dbReference>
<dbReference type="CDD" id="cd04673">
    <property type="entry name" value="NUDIX_ADPRase"/>
    <property type="match status" value="1"/>
</dbReference>